<protein>
    <recommendedName>
        <fullName evidence="5">Type I restriction modification DNA specificity domain-containing protein</fullName>
    </recommendedName>
</protein>
<dbReference type="GO" id="GO:0003677">
    <property type="term" value="F:DNA binding"/>
    <property type="evidence" value="ECO:0007669"/>
    <property type="project" value="UniProtKB-KW"/>
</dbReference>
<dbReference type="OrthoDB" id="3197085at2"/>
<dbReference type="Proteomes" id="UP000093902">
    <property type="component" value="Unassembled WGS sequence"/>
</dbReference>
<dbReference type="PANTHER" id="PTHR30408:SF12">
    <property type="entry name" value="TYPE I RESTRICTION ENZYME MJAVIII SPECIFICITY SUBUNIT"/>
    <property type="match status" value="1"/>
</dbReference>
<evidence type="ECO:0008006" key="5">
    <source>
        <dbReference type="Google" id="ProtNLM"/>
    </source>
</evidence>
<dbReference type="SUPFAM" id="SSF116734">
    <property type="entry name" value="DNA methylase specificity domain"/>
    <property type="match status" value="1"/>
</dbReference>
<evidence type="ECO:0000256" key="1">
    <source>
        <dbReference type="ARBA" id="ARBA00022747"/>
    </source>
</evidence>
<dbReference type="GO" id="GO:0009307">
    <property type="term" value="P:DNA restriction-modification system"/>
    <property type="evidence" value="ECO:0007669"/>
    <property type="project" value="UniProtKB-KW"/>
</dbReference>
<evidence type="ECO:0000313" key="4">
    <source>
        <dbReference type="Proteomes" id="UP000093902"/>
    </source>
</evidence>
<comment type="caution">
    <text evidence="3">The sequence shown here is derived from an EMBL/GenBank/DDBJ whole genome shotgun (WGS) entry which is preliminary data.</text>
</comment>
<dbReference type="InterPro" id="IPR044946">
    <property type="entry name" value="Restrct_endonuc_typeI_TRD_sf"/>
</dbReference>
<dbReference type="InterPro" id="IPR052021">
    <property type="entry name" value="Type-I_RS_S_subunit"/>
</dbReference>
<keyword evidence="2" id="KW-0238">DNA-binding</keyword>
<evidence type="ECO:0000313" key="3">
    <source>
        <dbReference type="EMBL" id="OBB22011.1"/>
    </source>
</evidence>
<dbReference type="AlphaFoldDB" id="A0A1A0QIQ1"/>
<keyword evidence="1" id="KW-0680">Restriction system</keyword>
<name>A0A1A0QIQ1_MYCPR</name>
<reference evidence="4" key="1">
    <citation type="submission" date="2016-06" db="EMBL/GenBank/DDBJ databases">
        <authorList>
            <person name="Sutton G."/>
            <person name="Brinkac L."/>
            <person name="Sanka R."/>
            <person name="Adams M."/>
            <person name="Lau E."/>
            <person name="Mehaffy C."/>
            <person name="Tameris M."/>
            <person name="Hatherill M."/>
            <person name="Hanekom W."/>
            <person name="Mahomed H."/>
            <person name="Mcshane H."/>
        </authorList>
    </citation>
    <scope>NUCLEOTIDE SEQUENCE [LARGE SCALE GENOMIC DNA]</scope>
    <source>
        <strain evidence="4">852002-51209_SCH5440388</strain>
    </source>
</reference>
<dbReference type="EMBL" id="LZSO01000051">
    <property type="protein sequence ID" value="OBB22011.1"/>
    <property type="molecule type" value="Genomic_DNA"/>
</dbReference>
<dbReference type="PANTHER" id="PTHR30408">
    <property type="entry name" value="TYPE-1 RESTRICTION ENZYME ECOKI SPECIFICITY PROTEIN"/>
    <property type="match status" value="1"/>
</dbReference>
<accession>A0A1A0QIQ1</accession>
<organism evidence="3 4">
    <name type="scientific">Mycolicibacterium peregrinum</name>
    <name type="common">Mycobacterium peregrinum</name>
    <dbReference type="NCBI Taxonomy" id="43304"/>
    <lineage>
        <taxon>Bacteria</taxon>
        <taxon>Bacillati</taxon>
        <taxon>Actinomycetota</taxon>
        <taxon>Actinomycetes</taxon>
        <taxon>Mycobacteriales</taxon>
        <taxon>Mycobacteriaceae</taxon>
        <taxon>Mycolicibacterium</taxon>
    </lineage>
</organism>
<dbReference type="RefSeq" id="WP_064938298.1">
    <property type="nucleotide sequence ID" value="NZ_LZSO01000051.1"/>
</dbReference>
<sequence length="202" mass="22434">MKVETSSTAFSTIMAKRTGSVDPSKYPDEKFDLYSIPAYDVGEPDVIAGRDIGSSKQVVEPGDVLLSRIVPHIRRSWIVGANQGRRIIASGEWIVFRSDSIYPGWLRHYLLSDRFHAQFMQTVAGVGGSLLRARPAQLAAATLDIPPLDEQRRIAAILDHADQLRVRRTNAMSNLDELATSVFIDSFGDPVTNRRGFEPPRV</sequence>
<proteinExistence type="predicted"/>
<evidence type="ECO:0000256" key="2">
    <source>
        <dbReference type="ARBA" id="ARBA00023125"/>
    </source>
</evidence>
<dbReference type="Gene3D" id="3.90.220.20">
    <property type="entry name" value="DNA methylase specificity domains"/>
    <property type="match status" value="2"/>
</dbReference>
<gene>
    <name evidence="3" type="ORF">A5792_08305</name>
</gene>